<evidence type="ECO:0000256" key="6">
    <source>
        <dbReference type="ARBA" id="ARBA00022759"/>
    </source>
</evidence>
<organism evidence="19">
    <name type="scientific">Tanacetum cinerariifolium</name>
    <name type="common">Dalmatian daisy</name>
    <name type="synonym">Chrysanthemum cinerariifolium</name>
    <dbReference type="NCBI Taxonomy" id="118510"/>
    <lineage>
        <taxon>Eukaryota</taxon>
        <taxon>Viridiplantae</taxon>
        <taxon>Streptophyta</taxon>
        <taxon>Embryophyta</taxon>
        <taxon>Tracheophyta</taxon>
        <taxon>Spermatophyta</taxon>
        <taxon>Magnoliopsida</taxon>
        <taxon>eudicotyledons</taxon>
        <taxon>Gunneridae</taxon>
        <taxon>Pentapetalae</taxon>
        <taxon>asterids</taxon>
        <taxon>campanulids</taxon>
        <taxon>Asterales</taxon>
        <taxon>Asteraceae</taxon>
        <taxon>Asteroideae</taxon>
        <taxon>Anthemideae</taxon>
        <taxon>Anthemidinae</taxon>
        <taxon>Tanacetum</taxon>
    </lineage>
</organism>
<keyword evidence="11" id="KW-0695">RNA-directed DNA polymerase</keyword>
<dbReference type="PANTHER" id="PTHR42648:SF11">
    <property type="entry name" value="TRANSPOSON TY4-P GAG-POL POLYPROTEIN"/>
    <property type="match status" value="1"/>
</dbReference>
<name>A0A6L2L568_TANCI</name>
<feature type="compositionally biased region" description="Polar residues" evidence="17">
    <location>
        <begin position="666"/>
        <end position="675"/>
    </location>
</feature>
<evidence type="ECO:0000313" key="19">
    <source>
        <dbReference type="EMBL" id="GEU56848.1"/>
    </source>
</evidence>
<keyword evidence="15" id="KW-0863">Zinc-finger</keyword>
<dbReference type="GO" id="GO:0015074">
    <property type="term" value="P:DNA integration"/>
    <property type="evidence" value="ECO:0007669"/>
    <property type="project" value="UniProtKB-KW"/>
</dbReference>
<evidence type="ECO:0000256" key="14">
    <source>
        <dbReference type="ARBA" id="ARBA00023268"/>
    </source>
</evidence>
<dbReference type="InterPro" id="IPR001878">
    <property type="entry name" value="Znf_CCHC"/>
</dbReference>
<keyword evidence="2" id="KW-0645">Protease</keyword>
<evidence type="ECO:0000256" key="11">
    <source>
        <dbReference type="ARBA" id="ARBA00022918"/>
    </source>
</evidence>
<dbReference type="SMART" id="SM00343">
    <property type="entry name" value="ZnF_C2HC"/>
    <property type="match status" value="1"/>
</dbReference>
<keyword evidence="13" id="KW-0233">DNA recombination</keyword>
<evidence type="ECO:0000256" key="5">
    <source>
        <dbReference type="ARBA" id="ARBA00022741"/>
    </source>
</evidence>
<keyword evidence="7" id="KW-0378">Hydrolase</keyword>
<dbReference type="GO" id="GO:0008233">
    <property type="term" value="F:peptidase activity"/>
    <property type="evidence" value="ECO:0007669"/>
    <property type="project" value="UniProtKB-KW"/>
</dbReference>
<keyword evidence="8" id="KW-0067">ATP-binding</keyword>
<dbReference type="GO" id="GO:0004519">
    <property type="term" value="F:endonuclease activity"/>
    <property type="evidence" value="ECO:0007669"/>
    <property type="project" value="UniProtKB-KW"/>
</dbReference>
<evidence type="ECO:0000256" key="9">
    <source>
        <dbReference type="ARBA" id="ARBA00022842"/>
    </source>
</evidence>
<evidence type="ECO:0000256" key="13">
    <source>
        <dbReference type="ARBA" id="ARBA00023172"/>
    </source>
</evidence>
<proteinExistence type="predicted"/>
<dbReference type="GO" id="GO:0005524">
    <property type="term" value="F:ATP binding"/>
    <property type="evidence" value="ECO:0007669"/>
    <property type="project" value="UniProtKB-KW"/>
</dbReference>
<comment type="caution">
    <text evidence="19">The sequence shown here is derived from an EMBL/GenBank/DDBJ whole genome shotgun (WGS) entry which is preliminary data.</text>
</comment>
<feature type="compositionally biased region" description="Basic and acidic residues" evidence="17">
    <location>
        <begin position="677"/>
        <end position="691"/>
    </location>
</feature>
<dbReference type="InterPro" id="IPR039537">
    <property type="entry name" value="Retrotran_Ty1/copia-like"/>
</dbReference>
<dbReference type="GO" id="GO:0006508">
    <property type="term" value="P:proteolysis"/>
    <property type="evidence" value="ECO:0007669"/>
    <property type="project" value="UniProtKB-KW"/>
</dbReference>
<evidence type="ECO:0000259" key="18">
    <source>
        <dbReference type="PROSITE" id="PS50158"/>
    </source>
</evidence>
<feature type="region of interest" description="Disordered" evidence="17">
    <location>
        <begin position="326"/>
        <end position="350"/>
    </location>
</feature>
<dbReference type="Pfam" id="PF13976">
    <property type="entry name" value="gag_pre-integrs"/>
    <property type="match status" value="1"/>
</dbReference>
<dbReference type="SUPFAM" id="SSF57756">
    <property type="entry name" value="Retrovirus zinc finger-like domains"/>
    <property type="match status" value="1"/>
</dbReference>
<dbReference type="Pfam" id="PF22936">
    <property type="entry name" value="Pol_BBD"/>
    <property type="match status" value="1"/>
</dbReference>
<dbReference type="GO" id="GO:0008270">
    <property type="term" value="F:zinc ion binding"/>
    <property type="evidence" value="ECO:0007669"/>
    <property type="project" value="UniProtKB-KW"/>
</dbReference>
<dbReference type="InterPro" id="IPR025724">
    <property type="entry name" value="GAG-pre-integrase_dom"/>
</dbReference>
<dbReference type="Gene3D" id="4.10.60.10">
    <property type="entry name" value="Zinc finger, CCHC-type"/>
    <property type="match status" value="1"/>
</dbReference>
<keyword evidence="16" id="KW-0175">Coiled coil</keyword>
<keyword evidence="12" id="KW-0239">DNA-directed DNA polymerase</keyword>
<dbReference type="Pfam" id="PF07727">
    <property type="entry name" value="RVT_2"/>
    <property type="match status" value="1"/>
</dbReference>
<dbReference type="PANTHER" id="PTHR42648">
    <property type="entry name" value="TRANSPOSASE, PUTATIVE-RELATED"/>
    <property type="match status" value="1"/>
</dbReference>
<keyword evidence="3" id="KW-0540">Nuclease</keyword>
<feature type="compositionally biased region" description="Polar residues" evidence="17">
    <location>
        <begin position="9"/>
        <end position="23"/>
    </location>
</feature>
<protein>
    <recommendedName>
        <fullName evidence="18">CCHC-type domain-containing protein</fullName>
    </recommendedName>
</protein>
<comment type="function">
    <text evidence="1">The aspartyl protease (PR) mediates the proteolytic cleavages of the Gag and Gag-Pol polyproteins after assembly of the VLP.</text>
</comment>
<evidence type="ECO:0000256" key="4">
    <source>
        <dbReference type="ARBA" id="ARBA00022723"/>
    </source>
</evidence>
<dbReference type="EMBL" id="BKCJ010003733">
    <property type="protein sequence ID" value="GEU56848.1"/>
    <property type="molecule type" value="Genomic_DNA"/>
</dbReference>
<keyword evidence="5" id="KW-0547">Nucleotide-binding</keyword>
<feature type="region of interest" description="Disordered" evidence="17">
    <location>
        <begin position="211"/>
        <end position="234"/>
    </location>
</feature>
<dbReference type="GO" id="GO:0006310">
    <property type="term" value="P:DNA recombination"/>
    <property type="evidence" value="ECO:0007669"/>
    <property type="project" value="UniProtKB-KW"/>
</dbReference>
<dbReference type="PROSITE" id="PS50158">
    <property type="entry name" value="ZF_CCHC"/>
    <property type="match status" value="1"/>
</dbReference>
<keyword evidence="12" id="KW-0808">Transferase</keyword>
<evidence type="ECO:0000256" key="3">
    <source>
        <dbReference type="ARBA" id="ARBA00022722"/>
    </source>
</evidence>
<accession>A0A6L2L568</accession>
<evidence type="ECO:0000256" key="7">
    <source>
        <dbReference type="ARBA" id="ARBA00022801"/>
    </source>
</evidence>
<dbReference type="InterPro" id="IPR054722">
    <property type="entry name" value="PolX-like_BBD"/>
</dbReference>
<feature type="compositionally biased region" description="Low complexity" evidence="17">
    <location>
        <begin position="42"/>
        <end position="55"/>
    </location>
</feature>
<feature type="region of interest" description="Disordered" evidence="17">
    <location>
        <begin position="662"/>
        <end position="694"/>
    </location>
</feature>
<evidence type="ECO:0000256" key="12">
    <source>
        <dbReference type="ARBA" id="ARBA00022932"/>
    </source>
</evidence>
<evidence type="ECO:0000256" key="8">
    <source>
        <dbReference type="ARBA" id="ARBA00022840"/>
    </source>
</evidence>
<evidence type="ECO:0000256" key="2">
    <source>
        <dbReference type="ARBA" id="ARBA00022670"/>
    </source>
</evidence>
<evidence type="ECO:0000256" key="10">
    <source>
        <dbReference type="ARBA" id="ARBA00022908"/>
    </source>
</evidence>
<keyword evidence="15" id="KW-0862">Zinc</keyword>
<keyword evidence="14" id="KW-0511">Multifunctional enzyme</keyword>
<reference evidence="19" key="1">
    <citation type="journal article" date="2019" name="Sci. Rep.">
        <title>Draft genome of Tanacetum cinerariifolium, the natural source of mosquito coil.</title>
        <authorList>
            <person name="Yamashiro T."/>
            <person name="Shiraishi A."/>
            <person name="Satake H."/>
            <person name="Nakayama K."/>
        </authorList>
    </citation>
    <scope>NUCLEOTIDE SEQUENCE</scope>
</reference>
<dbReference type="InterPro" id="IPR036875">
    <property type="entry name" value="Znf_CCHC_sf"/>
</dbReference>
<keyword evidence="9" id="KW-0460">Magnesium</keyword>
<feature type="domain" description="CCHC-type" evidence="18">
    <location>
        <begin position="89"/>
        <end position="102"/>
    </location>
</feature>
<dbReference type="GO" id="GO:0003887">
    <property type="term" value="F:DNA-directed DNA polymerase activity"/>
    <property type="evidence" value="ECO:0007669"/>
    <property type="project" value="UniProtKB-KW"/>
</dbReference>
<evidence type="ECO:0000256" key="17">
    <source>
        <dbReference type="SAM" id="MobiDB-lite"/>
    </source>
</evidence>
<keyword evidence="4" id="KW-0479">Metal-binding</keyword>
<keyword evidence="6" id="KW-0255">Endonuclease</keyword>
<evidence type="ECO:0000256" key="16">
    <source>
        <dbReference type="SAM" id="Coils"/>
    </source>
</evidence>
<dbReference type="GO" id="GO:0003676">
    <property type="term" value="F:nucleic acid binding"/>
    <property type="evidence" value="ECO:0007669"/>
    <property type="project" value="InterPro"/>
</dbReference>
<sequence length="1424" mass="160764">MSAKYPNYVNLTSSSEEQPNERTPSPPPRKKSLSRPQAPSKSISNKSTHYTSSSSPRVKGPTTSLILSGQEKHLNGPTSMGFDMSKVECYNCHRKGHFARECSVMVWAAMTGVFKQMRNLPTMLSWHSHLQVLLLTIRYQLRDGYHVVPPPYTGTFIPPKPDLVFHNVPNDVETVHPAFNVELSHIRPENDLSHTYRPSAPIIEDWISDSEDESKTKISQNTASPKPKSKGNNRNKKACFVCKSLTYLIKDCDYHEKKMAQPTARNHAQRGNHKQSASMTLLNPQRHVVPTAVLTHSKLVRITAVRPVTTAVPKPTMTRPRQAKTIVTKPNSPPRRHINRSPSPKASNFPPKETAVKAPMGNPQHAFKDKGVIDSGCSRHMTRNMSYLSDFEDLNGRYVAFGGNPKCGKISGKGKIRTGTLDFNDVYFVKELKFNLFSVSQMCDKKNSVLFTDTKCLVLSPDFKLPDENQVLLRVPRENNMYNVDLKNIVPSGDLTCLFAKATLNESNLWHIRLGHINFKTMNKLVKATKDETSPILKTFVIGLENQLSLKAEAVNTACYVQNRVLVTKPQNKTPYELLHGRTPSIGFMRPFGCPVTIFNTLASLGKFDGKVDEGFIVGYSVSSKPLEYLTVEPELYKRPCISIFWKTSLMLQEPEFEGRKPESEVNVSLSSSAQSKKHDDKTKREAKGKSPVESLTGYRNLSAEKRAIGTKWVFRNKKDERGIGVRNKARLVAQGHTQEEGIDYEEVFAPVARIEAIRLFLTYDSFMGFMVYQMDVKSAFMYETIEEEIYVCQPLGFKDPDYPNKVYKVVKALYGLHQAPRACMIAYLTKSDASEGFNQIIDFLNGSSIKYALTVNPNIYVSCIKQFWTSVAVKKVNDITRLEALVDKKRVIITEATIRDALHLDDAKGIECLPNKEIFTELVRMGYEKPSTKLTFYKAFFSCQWKFLIRTILQCMSAKRTSWNEFNSFMAFTIICLSTGKGFSGVKTPRFEGMIVEQQVGEGADEVHVDDVSTAGVAAEGAASVADDEVPAARVKKLESRNKAFKLRRLQKVGIAQRIKTSDDTVIDDVSKQGRIITDIDADKDVTLKDVVVVAKDVQDVEIKESLDVQGRQAESQAQIYQIDLEHADKVLSMQDVDINPVELQKVVEVVTIAKLITKVVTAASTTITAAAPQLTTAAAPTITTAPSAARMKKGVVIRDPEESATPSTIIHIEAKFKDKGKWIMLEEPKPLKKQAQIEQDEAYARELEAELNKNIDWDELIDHVQRKQKDDNAVKRYQALKRKPQTKAQARKNMMIYLRNVAGFKMDYFKGITYDDIRPIFEKKFNSNVAFLQKIKEQMKEEDNRALKRLSETQEEKAAKKQKLDEEVAELKRYLQIVPNDDDDDVYTEATPLARKVPVVDYEIYTENNKPYYKIIRADRSP</sequence>
<keyword evidence="12" id="KW-0548">Nucleotidyltransferase</keyword>
<evidence type="ECO:0000256" key="15">
    <source>
        <dbReference type="PROSITE-ProRule" id="PRU00047"/>
    </source>
</evidence>
<feature type="coiled-coil region" evidence="16">
    <location>
        <begin position="1338"/>
        <end position="1376"/>
    </location>
</feature>
<feature type="region of interest" description="Disordered" evidence="17">
    <location>
        <begin position="1"/>
        <end position="63"/>
    </location>
</feature>
<dbReference type="InterPro" id="IPR013103">
    <property type="entry name" value="RVT_2"/>
</dbReference>
<gene>
    <name evidence="19" type="ORF">Tci_028826</name>
</gene>
<dbReference type="GO" id="GO:0003964">
    <property type="term" value="F:RNA-directed DNA polymerase activity"/>
    <property type="evidence" value="ECO:0007669"/>
    <property type="project" value="UniProtKB-KW"/>
</dbReference>
<keyword evidence="10" id="KW-0229">DNA integration</keyword>
<evidence type="ECO:0000256" key="1">
    <source>
        <dbReference type="ARBA" id="ARBA00002180"/>
    </source>
</evidence>